<dbReference type="PANTHER" id="PTHR31190:SF376">
    <property type="entry name" value="EREB-LIKE PROTEIN"/>
    <property type="match status" value="1"/>
</dbReference>
<dbReference type="PROSITE" id="PS51032">
    <property type="entry name" value="AP2_ERF"/>
    <property type="match status" value="1"/>
</dbReference>
<dbReference type="AlphaFoldDB" id="A0AAV3Q6U3"/>
<keyword evidence="9" id="KW-1185">Reference proteome</keyword>
<dbReference type="InterPro" id="IPR001471">
    <property type="entry name" value="AP2/ERF_dom"/>
</dbReference>
<dbReference type="GO" id="GO:0003700">
    <property type="term" value="F:DNA-binding transcription factor activity"/>
    <property type="evidence" value="ECO:0007669"/>
    <property type="project" value="InterPro"/>
</dbReference>
<dbReference type="GO" id="GO:0009873">
    <property type="term" value="P:ethylene-activated signaling pathway"/>
    <property type="evidence" value="ECO:0007669"/>
    <property type="project" value="InterPro"/>
</dbReference>
<dbReference type="InterPro" id="IPR016177">
    <property type="entry name" value="DNA-bd_dom_sf"/>
</dbReference>
<dbReference type="CDD" id="cd00018">
    <property type="entry name" value="AP2"/>
    <property type="match status" value="1"/>
</dbReference>
<proteinExistence type="predicted"/>
<dbReference type="GO" id="GO:0006952">
    <property type="term" value="P:defense response"/>
    <property type="evidence" value="ECO:0007669"/>
    <property type="project" value="UniProtKB-KW"/>
</dbReference>
<evidence type="ECO:0000256" key="6">
    <source>
        <dbReference type="ARBA" id="ARBA00023242"/>
    </source>
</evidence>
<accession>A0AAV3Q6U3</accession>
<keyword evidence="3" id="KW-0805">Transcription regulation</keyword>
<keyword evidence="4" id="KW-0238">DNA-binding</keyword>
<dbReference type="GO" id="GO:0005634">
    <property type="term" value="C:nucleus"/>
    <property type="evidence" value="ECO:0007669"/>
    <property type="project" value="UniProtKB-SubCell"/>
</dbReference>
<name>A0AAV3Q6U3_LITER</name>
<comment type="caution">
    <text evidence="8">The sequence shown here is derived from an EMBL/GenBank/DDBJ whole genome shotgun (WGS) entry which is preliminary data.</text>
</comment>
<evidence type="ECO:0000256" key="1">
    <source>
        <dbReference type="ARBA" id="ARBA00004123"/>
    </source>
</evidence>
<gene>
    <name evidence="8" type="ORF">LIER_15411</name>
</gene>
<dbReference type="EMBL" id="BAABME010003330">
    <property type="protein sequence ID" value="GAA0158360.1"/>
    <property type="molecule type" value="Genomic_DNA"/>
</dbReference>
<evidence type="ECO:0000256" key="3">
    <source>
        <dbReference type="ARBA" id="ARBA00023015"/>
    </source>
</evidence>
<evidence type="ECO:0000256" key="2">
    <source>
        <dbReference type="ARBA" id="ARBA00022821"/>
    </source>
</evidence>
<protein>
    <recommendedName>
        <fullName evidence="7">AP2/ERF domain-containing protein</fullName>
    </recommendedName>
</protein>
<dbReference type="InterPro" id="IPR036955">
    <property type="entry name" value="AP2/ERF_dom_sf"/>
</dbReference>
<dbReference type="SMART" id="SM00380">
    <property type="entry name" value="AP2"/>
    <property type="match status" value="1"/>
</dbReference>
<keyword evidence="6" id="KW-0539">Nucleus</keyword>
<dbReference type="Gene3D" id="3.30.730.10">
    <property type="entry name" value="AP2/ERF domain"/>
    <property type="match status" value="1"/>
</dbReference>
<dbReference type="PANTHER" id="PTHR31190">
    <property type="entry name" value="DNA-BINDING DOMAIN"/>
    <property type="match status" value="1"/>
</dbReference>
<comment type="subcellular location">
    <subcellularLocation>
        <location evidence="1">Nucleus</location>
    </subcellularLocation>
</comment>
<feature type="domain" description="AP2/ERF" evidence="7">
    <location>
        <begin position="56"/>
        <end position="113"/>
    </location>
</feature>
<evidence type="ECO:0000313" key="9">
    <source>
        <dbReference type="Proteomes" id="UP001454036"/>
    </source>
</evidence>
<reference evidence="8 9" key="1">
    <citation type="submission" date="2024-01" db="EMBL/GenBank/DDBJ databases">
        <title>The complete chloroplast genome sequence of Lithospermum erythrorhizon: insights into the phylogenetic relationship among Boraginaceae species and the maternal lineages of purple gromwells.</title>
        <authorList>
            <person name="Okada T."/>
            <person name="Watanabe K."/>
        </authorList>
    </citation>
    <scope>NUCLEOTIDE SEQUENCE [LARGE SCALE GENOMIC DNA]</scope>
</reference>
<dbReference type="Pfam" id="PF00847">
    <property type="entry name" value="AP2"/>
    <property type="match status" value="1"/>
</dbReference>
<dbReference type="InterPro" id="IPR044808">
    <property type="entry name" value="ERF_plant"/>
</dbReference>
<sequence length="224" mass="25217">MCGGAILPYIISPTNSSADFWPDYSFPEPELEKEKRLQSNASSDSECKTKKQRKILYRGIRQRKWGKWAAEIRDPRKGARVWLGTFNTAEEAAKAYDKEALKIRGKKAKLNFPNEENNKTIQECDYGNLEPVVNSLSTPPSEEISRPGVEGVVKEEEGGGNKVVDQESEVEKMTQELIAYESYMKFYQIPYLDGQSSIPSSAAQESVVGCGCIKLWSFDDIDEI</sequence>
<evidence type="ECO:0000313" key="8">
    <source>
        <dbReference type="EMBL" id="GAA0158360.1"/>
    </source>
</evidence>
<dbReference type="Proteomes" id="UP001454036">
    <property type="component" value="Unassembled WGS sequence"/>
</dbReference>
<dbReference type="GO" id="GO:0003677">
    <property type="term" value="F:DNA binding"/>
    <property type="evidence" value="ECO:0007669"/>
    <property type="project" value="UniProtKB-KW"/>
</dbReference>
<dbReference type="PRINTS" id="PR00367">
    <property type="entry name" value="ETHRSPELEMNT"/>
</dbReference>
<dbReference type="SUPFAM" id="SSF54171">
    <property type="entry name" value="DNA-binding domain"/>
    <property type="match status" value="1"/>
</dbReference>
<evidence type="ECO:0000256" key="5">
    <source>
        <dbReference type="ARBA" id="ARBA00023163"/>
    </source>
</evidence>
<keyword evidence="5" id="KW-0804">Transcription</keyword>
<dbReference type="FunFam" id="3.30.730.10:FF:000001">
    <property type="entry name" value="Ethylene-responsive transcription factor 2"/>
    <property type="match status" value="1"/>
</dbReference>
<organism evidence="8 9">
    <name type="scientific">Lithospermum erythrorhizon</name>
    <name type="common">Purple gromwell</name>
    <name type="synonym">Lithospermum officinale var. erythrorhizon</name>
    <dbReference type="NCBI Taxonomy" id="34254"/>
    <lineage>
        <taxon>Eukaryota</taxon>
        <taxon>Viridiplantae</taxon>
        <taxon>Streptophyta</taxon>
        <taxon>Embryophyta</taxon>
        <taxon>Tracheophyta</taxon>
        <taxon>Spermatophyta</taxon>
        <taxon>Magnoliopsida</taxon>
        <taxon>eudicotyledons</taxon>
        <taxon>Gunneridae</taxon>
        <taxon>Pentapetalae</taxon>
        <taxon>asterids</taxon>
        <taxon>lamiids</taxon>
        <taxon>Boraginales</taxon>
        <taxon>Boraginaceae</taxon>
        <taxon>Boraginoideae</taxon>
        <taxon>Lithospermeae</taxon>
        <taxon>Lithospermum</taxon>
    </lineage>
</organism>
<evidence type="ECO:0000259" key="7">
    <source>
        <dbReference type="PROSITE" id="PS51032"/>
    </source>
</evidence>
<evidence type="ECO:0000256" key="4">
    <source>
        <dbReference type="ARBA" id="ARBA00023125"/>
    </source>
</evidence>
<keyword evidence="2" id="KW-0611">Plant defense</keyword>